<feature type="domain" description="T2SS protein K second SAM-like" evidence="11">
    <location>
        <begin position="220"/>
        <end position="278"/>
    </location>
</feature>
<dbReference type="InterPro" id="IPR045584">
    <property type="entry name" value="Pilin-like"/>
</dbReference>
<evidence type="ECO:0000256" key="9">
    <source>
        <dbReference type="ARBA" id="ARBA00023136"/>
    </source>
</evidence>
<comment type="caution">
    <text evidence="13">The sequence shown here is derived from an EMBL/GenBank/DDBJ whole genome shotgun (WGS) entry which is preliminary data.</text>
</comment>
<dbReference type="Gene3D" id="3.30.1300.30">
    <property type="entry name" value="GSPII I/J protein-like"/>
    <property type="match status" value="1"/>
</dbReference>
<organism evidence="13 14">
    <name type="scientific">Agarivorans albus MKT 106</name>
    <dbReference type="NCBI Taxonomy" id="1331007"/>
    <lineage>
        <taxon>Bacteria</taxon>
        <taxon>Pseudomonadati</taxon>
        <taxon>Pseudomonadota</taxon>
        <taxon>Gammaproteobacteria</taxon>
        <taxon>Alteromonadales</taxon>
        <taxon>Alteromonadaceae</taxon>
        <taxon>Agarivorans</taxon>
    </lineage>
</organism>
<proteinExistence type="inferred from homology"/>
<keyword evidence="14" id="KW-1185">Reference proteome</keyword>
<dbReference type="AlphaFoldDB" id="R9PFI1"/>
<keyword evidence="4 10" id="KW-1003">Cell membrane</keyword>
<evidence type="ECO:0000259" key="12">
    <source>
        <dbReference type="Pfam" id="PF21687"/>
    </source>
</evidence>
<name>R9PFI1_AGAAL</name>
<dbReference type="OrthoDB" id="9788973at2"/>
<dbReference type="PIRSF" id="PIRSF002786">
    <property type="entry name" value="XcpX"/>
    <property type="match status" value="1"/>
</dbReference>
<dbReference type="RefSeq" id="WP_016399776.1">
    <property type="nucleotide sequence ID" value="NZ_BARX01000001.1"/>
</dbReference>
<dbReference type="InterPro" id="IPR049179">
    <property type="entry name" value="T2SSK_SAM-like_2nd"/>
</dbReference>
<evidence type="ECO:0000256" key="7">
    <source>
        <dbReference type="ARBA" id="ARBA00022927"/>
    </source>
</evidence>
<evidence type="ECO:0000256" key="5">
    <source>
        <dbReference type="ARBA" id="ARBA00022519"/>
    </source>
</evidence>
<dbReference type="GO" id="GO:0009306">
    <property type="term" value="P:protein secretion"/>
    <property type="evidence" value="ECO:0007669"/>
    <property type="project" value="InterPro"/>
</dbReference>
<keyword evidence="3 10" id="KW-0813">Transport</keyword>
<dbReference type="STRING" id="1331007.AALB_0088"/>
<dbReference type="NCBIfam" id="NF037980">
    <property type="entry name" value="T2SS_GspK"/>
    <property type="match status" value="1"/>
</dbReference>
<keyword evidence="7" id="KW-0653">Protein transport</keyword>
<keyword evidence="5 10" id="KW-0997">Cell inner membrane</keyword>
<keyword evidence="6" id="KW-0812">Transmembrane</keyword>
<accession>R9PFI1</accession>
<sequence length="329" mass="36069">MQSIHACPQRQRGVALLTVMLILAVMVVVAAQFSQRLQLDLARATNLQHSLRSNWMLSGAEAFALKVIKQDLEDDDRVHLGQYWATEGMVFPVEDSVIKGHIVDMQACFNLNALGQPNKTDGQPPKVADQFIGLLVAVGVDAYSAEQITDATRDWIDADTIPLPQGAEDGVYEGLNPSYLPANMPMVDKSEFRAVYGVTAGIYRRVAPFICAIPETGLAVNVNTVAADQPQLLEALFYPDLDNTGALQVLNDRPDEGYRTLDEMMTHPALAGIPLTQPGLQQTLALQSNYFKAQLLVENEQGQAQMTSVIQRSGTSDLKVIRRSYGDQL</sequence>
<dbReference type="SUPFAM" id="SSF158544">
    <property type="entry name" value="GspK insert domain-like"/>
    <property type="match status" value="2"/>
</dbReference>
<dbReference type="InterPro" id="IPR005628">
    <property type="entry name" value="GspK"/>
</dbReference>
<evidence type="ECO:0000256" key="3">
    <source>
        <dbReference type="ARBA" id="ARBA00022448"/>
    </source>
</evidence>
<feature type="domain" description="T2SS protein K first SAM-like" evidence="12">
    <location>
        <begin position="107"/>
        <end position="215"/>
    </location>
</feature>
<dbReference type="SUPFAM" id="SSF54523">
    <property type="entry name" value="Pili subunits"/>
    <property type="match status" value="1"/>
</dbReference>
<evidence type="ECO:0000256" key="10">
    <source>
        <dbReference type="PIRNR" id="PIRNR002786"/>
    </source>
</evidence>
<dbReference type="GO" id="GO:0005886">
    <property type="term" value="C:plasma membrane"/>
    <property type="evidence" value="ECO:0007669"/>
    <property type="project" value="UniProtKB-SubCell"/>
</dbReference>
<comment type="similarity">
    <text evidence="2 10">Belongs to the GSP K family.</text>
</comment>
<evidence type="ECO:0000259" key="11">
    <source>
        <dbReference type="Pfam" id="PF03934"/>
    </source>
</evidence>
<reference evidence="13" key="1">
    <citation type="journal article" date="2013" name="Genome Announc.">
        <title>Draft Genome Sequence of Agarivorans albus Strain MKT 106T, an Agarolytic Marine Bacterium.</title>
        <authorList>
            <person name="Yasuike M."/>
            <person name="Nakamura Y."/>
            <person name="Kai W."/>
            <person name="Fujiwara A."/>
            <person name="Fukui Y."/>
            <person name="Satomi M."/>
            <person name="Sano M."/>
        </authorList>
    </citation>
    <scope>NUCLEOTIDE SEQUENCE [LARGE SCALE GENOMIC DNA]</scope>
</reference>
<comment type="subcellular location">
    <subcellularLocation>
        <location evidence="1 10">Cell inner membrane</location>
    </subcellularLocation>
</comment>
<dbReference type="EMBL" id="BARX01000001">
    <property type="protein sequence ID" value="GAD00008.1"/>
    <property type="molecule type" value="Genomic_DNA"/>
</dbReference>
<protein>
    <recommendedName>
        <fullName evidence="10">Type II secretion system protein K</fullName>
    </recommendedName>
</protein>
<evidence type="ECO:0000256" key="6">
    <source>
        <dbReference type="ARBA" id="ARBA00022692"/>
    </source>
</evidence>
<evidence type="ECO:0000256" key="4">
    <source>
        <dbReference type="ARBA" id="ARBA00022475"/>
    </source>
</evidence>
<evidence type="ECO:0000256" key="1">
    <source>
        <dbReference type="ARBA" id="ARBA00004533"/>
    </source>
</evidence>
<dbReference type="Gene3D" id="1.10.40.60">
    <property type="entry name" value="EpsJ-like"/>
    <property type="match status" value="2"/>
</dbReference>
<dbReference type="Pfam" id="PF21687">
    <property type="entry name" value="T2SSK_1st"/>
    <property type="match status" value="1"/>
</dbReference>
<dbReference type="InterPro" id="IPR049031">
    <property type="entry name" value="T2SSK_SAM-like_1st"/>
</dbReference>
<keyword evidence="9 10" id="KW-0472">Membrane</keyword>
<evidence type="ECO:0000256" key="8">
    <source>
        <dbReference type="ARBA" id="ARBA00022989"/>
    </source>
</evidence>
<gene>
    <name evidence="13" type="ORF">AALB_0088</name>
</gene>
<dbReference type="Proteomes" id="UP000014461">
    <property type="component" value="Unassembled WGS sequence"/>
</dbReference>
<dbReference type="InterPro" id="IPR038072">
    <property type="entry name" value="GspK_central_sf"/>
</dbReference>
<evidence type="ECO:0000313" key="13">
    <source>
        <dbReference type="EMBL" id="GAD00008.1"/>
    </source>
</evidence>
<dbReference type="Pfam" id="PF03934">
    <property type="entry name" value="T2SSK"/>
    <property type="match status" value="1"/>
</dbReference>
<evidence type="ECO:0000313" key="14">
    <source>
        <dbReference type="Proteomes" id="UP000014461"/>
    </source>
</evidence>
<dbReference type="PANTHER" id="PTHR38831:SF1">
    <property type="entry name" value="TYPE II SECRETION SYSTEM PROTEIN K-RELATED"/>
    <property type="match status" value="1"/>
</dbReference>
<evidence type="ECO:0000256" key="2">
    <source>
        <dbReference type="ARBA" id="ARBA00007246"/>
    </source>
</evidence>
<dbReference type="PANTHER" id="PTHR38831">
    <property type="entry name" value="TYPE II SECRETION SYSTEM PROTEIN K"/>
    <property type="match status" value="1"/>
</dbReference>
<keyword evidence="8" id="KW-1133">Transmembrane helix</keyword>